<evidence type="ECO:0000313" key="1">
    <source>
        <dbReference type="EMBL" id="KAA1120570.1"/>
    </source>
</evidence>
<accession>A0A5B0R505</accession>
<reference evidence="1 2" key="1">
    <citation type="submission" date="2019-05" db="EMBL/GenBank/DDBJ databases">
        <title>Emergence of the Ug99 lineage of the wheat stem rust pathogen through somatic hybridization.</title>
        <authorList>
            <person name="Li F."/>
            <person name="Upadhyaya N.M."/>
            <person name="Sperschneider J."/>
            <person name="Matny O."/>
            <person name="Nguyen-Phuc H."/>
            <person name="Mago R."/>
            <person name="Raley C."/>
            <person name="Miller M.E."/>
            <person name="Silverstein K.A.T."/>
            <person name="Henningsen E."/>
            <person name="Hirsch C.D."/>
            <person name="Visser B."/>
            <person name="Pretorius Z.A."/>
            <person name="Steffenson B.J."/>
            <person name="Schwessinger B."/>
            <person name="Dodds P.N."/>
            <person name="Figueroa M."/>
        </authorList>
    </citation>
    <scope>NUCLEOTIDE SEQUENCE [LARGE SCALE GENOMIC DNA]</scope>
    <source>
        <strain evidence="1 2">Ug99</strain>
    </source>
</reference>
<organism evidence="1 2">
    <name type="scientific">Puccinia graminis f. sp. tritici</name>
    <dbReference type="NCBI Taxonomy" id="56615"/>
    <lineage>
        <taxon>Eukaryota</taxon>
        <taxon>Fungi</taxon>
        <taxon>Dikarya</taxon>
        <taxon>Basidiomycota</taxon>
        <taxon>Pucciniomycotina</taxon>
        <taxon>Pucciniomycetes</taxon>
        <taxon>Pucciniales</taxon>
        <taxon>Pucciniaceae</taxon>
        <taxon>Puccinia</taxon>
    </lineage>
</organism>
<gene>
    <name evidence="1" type="ORF">PGTUg99_022178</name>
</gene>
<dbReference type="AlphaFoldDB" id="A0A5B0R505"/>
<name>A0A5B0R505_PUCGR</name>
<sequence>MLKSNYFPFILPLPCVNQTGTPAGVSSVSPGNEIEIRLEHAINPTDPSMKVPDQLKFSAIQPPKH</sequence>
<proteinExistence type="predicted"/>
<dbReference type="Proteomes" id="UP000325313">
    <property type="component" value="Unassembled WGS sequence"/>
</dbReference>
<dbReference type="EMBL" id="VDEP01000243">
    <property type="protein sequence ID" value="KAA1120570.1"/>
    <property type="molecule type" value="Genomic_DNA"/>
</dbReference>
<evidence type="ECO:0000313" key="2">
    <source>
        <dbReference type="Proteomes" id="UP000325313"/>
    </source>
</evidence>
<protein>
    <submittedName>
        <fullName evidence="1">Uncharacterized protein</fullName>
    </submittedName>
</protein>
<comment type="caution">
    <text evidence="1">The sequence shown here is derived from an EMBL/GenBank/DDBJ whole genome shotgun (WGS) entry which is preliminary data.</text>
</comment>